<protein>
    <recommendedName>
        <fullName evidence="1">DUF4253 domain-containing protein</fullName>
    </recommendedName>
</protein>
<gene>
    <name evidence="2" type="ORF">GCM10023195_40700</name>
</gene>
<reference evidence="3" key="1">
    <citation type="journal article" date="2019" name="Int. J. Syst. Evol. Microbiol.">
        <title>The Global Catalogue of Microorganisms (GCM) 10K type strain sequencing project: providing services to taxonomists for standard genome sequencing and annotation.</title>
        <authorList>
            <consortium name="The Broad Institute Genomics Platform"/>
            <consortium name="The Broad Institute Genome Sequencing Center for Infectious Disease"/>
            <person name="Wu L."/>
            <person name="Ma J."/>
        </authorList>
    </citation>
    <scope>NUCLEOTIDE SEQUENCE [LARGE SCALE GENOMIC DNA]</scope>
    <source>
        <strain evidence="3">JCM 17938</strain>
    </source>
</reference>
<dbReference type="EMBL" id="BAABHJ010000011">
    <property type="protein sequence ID" value="GAA4609995.1"/>
    <property type="molecule type" value="Genomic_DNA"/>
</dbReference>
<accession>A0ABP8TJV1</accession>
<organism evidence="2 3">
    <name type="scientific">Actinoallomurus liliacearum</name>
    <dbReference type="NCBI Taxonomy" id="1080073"/>
    <lineage>
        <taxon>Bacteria</taxon>
        <taxon>Bacillati</taxon>
        <taxon>Actinomycetota</taxon>
        <taxon>Actinomycetes</taxon>
        <taxon>Streptosporangiales</taxon>
        <taxon>Thermomonosporaceae</taxon>
        <taxon>Actinoallomurus</taxon>
    </lineage>
</organism>
<comment type="caution">
    <text evidence="2">The sequence shown here is derived from an EMBL/GenBank/DDBJ whole genome shotgun (WGS) entry which is preliminary data.</text>
</comment>
<keyword evidence="3" id="KW-1185">Reference proteome</keyword>
<proteinExistence type="predicted"/>
<feature type="domain" description="DUF4253" evidence="1">
    <location>
        <begin position="131"/>
        <end position="237"/>
    </location>
</feature>
<evidence type="ECO:0000313" key="3">
    <source>
        <dbReference type="Proteomes" id="UP001500212"/>
    </source>
</evidence>
<dbReference type="Pfam" id="PF14062">
    <property type="entry name" value="DUF4253"/>
    <property type="match status" value="1"/>
</dbReference>
<sequence length="237" mass="26910">MFWCSDEPLKDAADRWRQLEAQRTETGLFPVLLAFYEDVWHPGEGPLDDSAFDVTDYFREEWERYLRQKAEWDAAPPVEVPEDVVPWPDDPGPPFDVWPGLAVGSTPTCDVGEHAAAMVAELAQDGQPLHLALVPVERSADALLAISFHKSSNHVDLWELWAVIRSWEGRFGTRLIAVDGGTVHVSVAAPPRPEEANRLALEHYLLCPDNIEQDFFVVFATYAERLVSAPRWTFWWD</sequence>
<dbReference type="Proteomes" id="UP001500212">
    <property type="component" value="Unassembled WGS sequence"/>
</dbReference>
<dbReference type="InterPro" id="IPR025349">
    <property type="entry name" value="DUF4253"/>
</dbReference>
<name>A0ABP8TJV1_9ACTN</name>
<evidence type="ECO:0000259" key="1">
    <source>
        <dbReference type="Pfam" id="PF14062"/>
    </source>
</evidence>
<dbReference type="RefSeq" id="WP_345356356.1">
    <property type="nucleotide sequence ID" value="NZ_BAABHJ010000011.1"/>
</dbReference>
<evidence type="ECO:0000313" key="2">
    <source>
        <dbReference type="EMBL" id="GAA4609995.1"/>
    </source>
</evidence>